<dbReference type="AlphaFoldDB" id="A0A3M7QUR7"/>
<dbReference type="Proteomes" id="UP000276133">
    <property type="component" value="Unassembled WGS sequence"/>
</dbReference>
<comment type="caution">
    <text evidence="2">The sequence shown here is derived from an EMBL/GenBank/DDBJ whole genome shotgun (WGS) entry which is preliminary data.</text>
</comment>
<proteinExistence type="predicted"/>
<sequence length="289" mass="33074">TTSNFSVVKRVNDPGIRQDSQIIVAQKDPVRNQINRYLAAQDSNQMPLDSSYVFIPDQRLREIVQKLVNSEQDRIANNIDPNLITQINHRGYSLFFSRTGVNPFQQQHQQDQNNTLELNSSNQATSENEPKENSQNIQKVEPIEIPSETSTARNNVVTMTQVSDQQNSVYTERAPTMVFNQSVPMQDEIPPEVNRAIQQDLATNPLYGAERSYKIVLNNKMPGEEPRVVKVIVKSPNYPKLPQIQPKYMIQKKPQYVQYIESENFASNEPVVTLSRRDSKNVGNQNNFK</sequence>
<organism evidence="2 3">
    <name type="scientific">Brachionus plicatilis</name>
    <name type="common">Marine rotifer</name>
    <name type="synonym">Brachionus muelleri</name>
    <dbReference type="NCBI Taxonomy" id="10195"/>
    <lineage>
        <taxon>Eukaryota</taxon>
        <taxon>Metazoa</taxon>
        <taxon>Spiralia</taxon>
        <taxon>Gnathifera</taxon>
        <taxon>Rotifera</taxon>
        <taxon>Eurotatoria</taxon>
        <taxon>Monogononta</taxon>
        <taxon>Pseudotrocha</taxon>
        <taxon>Ploima</taxon>
        <taxon>Brachionidae</taxon>
        <taxon>Brachionus</taxon>
    </lineage>
</organism>
<dbReference type="OrthoDB" id="10176259at2759"/>
<protein>
    <submittedName>
        <fullName evidence="2">Uncharacterized protein</fullName>
    </submittedName>
</protein>
<dbReference type="EMBL" id="REGN01005076">
    <property type="protein sequence ID" value="RNA14959.1"/>
    <property type="molecule type" value="Genomic_DNA"/>
</dbReference>
<reference evidence="2 3" key="1">
    <citation type="journal article" date="2018" name="Sci. Rep.">
        <title>Genomic signatures of local adaptation to the degree of environmental predictability in rotifers.</title>
        <authorList>
            <person name="Franch-Gras L."/>
            <person name="Hahn C."/>
            <person name="Garcia-Roger E.M."/>
            <person name="Carmona M.J."/>
            <person name="Serra M."/>
            <person name="Gomez A."/>
        </authorList>
    </citation>
    <scope>NUCLEOTIDE SEQUENCE [LARGE SCALE GENOMIC DNA]</scope>
    <source>
        <strain evidence="2">HYR1</strain>
    </source>
</reference>
<keyword evidence="3" id="KW-1185">Reference proteome</keyword>
<evidence type="ECO:0000256" key="1">
    <source>
        <dbReference type="SAM" id="MobiDB-lite"/>
    </source>
</evidence>
<feature type="non-terminal residue" evidence="2">
    <location>
        <position position="1"/>
    </location>
</feature>
<name>A0A3M7QUR7_BRAPC</name>
<evidence type="ECO:0000313" key="2">
    <source>
        <dbReference type="EMBL" id="RNA14959.1"/>
    </source>
</evidence>
<gene>
    <name evidence="2" type="ORF">BpHYR1_047534</name>
</gene>
<feature type="region of interest" description="Disordered" evidence="1">
    <location>
        <begin position="120"/>
        <end position="152"/>
    </location>
</feature>
<feature type="compositionally biased region" description="Polar residues" evidence="1">
    <location>
        <begin position="120"/>
        <end position="138"/>
    </location>
</feature>
<evidence type="ECO:0000313" key="3">
    <source>
        <dbReference type="Proteomes" id="UP000276133"/>
    </source>
</evidence>
<accession>A0A3M7QUR7</accession>